<evidence type="ECO:0000256" key="1">
    <source>
        <dbReference type="SAM" id="MobiDB-lite"/>
    </source>
</evidence>
<reference evidence="2" key="2">
    <citation type="submission" date="2023-05" db="EMBL/GenBank/DDBJ databases">
        <authorList>
            <consortium name="Lawrence Berkeley National Laboratory"/>
            <person name="Steindorff A."/>
            <person name="Hensen N."/>
            <person name="Bonometti L."/>
            <person name="Westerberg I."/>
            <person name="Brannstrom I.O."/>
            <person name="Guillou S."/>
            <person name="Cros-Aarteil S."/>
            <person name="Calhoun S."/>
            <person name="Haridas S."/>
            <person name="Kuo A."/>
            <person name="Mondo S."/>
            <person name="Pangilinan J."/>
            <person name="Riley R."/>
            <person name="Labutti K."/>
            <person name="Andreopoulos B."/>
            <person name="Lipzen A."/>
            <person name="Chen C."/>
            <person name="Yanf M."/>
            <person name="Daum C."/>
            <person name="Ng V."/>
            <person name="Clum A."/>
            <person name="Ohm R."/>
            <person name="Martin F."/>
            <person name="Silar P."/>
            <person name="Natvig D."/>
            <person name="Lalanne C."/>
            <person name="Gautier V."/>
            <person name="Ament-Velasquez S.L."/>
            <person name="Kruys A."/>
            <person name="Hutchinson M.I."/>
            <person name="Powell A.J."/>
            <person name="Barry K."/>
            <person name="Miller A.N."/>
            <person name="Grigoriev I.V."/>
            <person name="Debuchy R."/>
            <person name="Gladieux P."/>
            <person name="Thoren M.H."/>
            <person name="Johannesson H."/>
        </authorList>
    </citation>
    <scope>NUCLEOTIDE SEQUENCE</scope>
    <source>
        <strain evidence="2">CBS 103.79</strain>
    </source>
</reference>
<gene>
    <name evidence="2" type="ORF">C8A05DRAFT_38886</name>
</gene>
<keyword evidence="3" id="KW-1185">Reference proteome</keyword>
<dbReference type="EMBL" id="MU856130">
    <property type="protein sequence ID" value="KAK3897561.1"/>
    <property type="molecule type" value="Genomic_DNA"/>
</dbReference>
<dbReference type="AlphaFoldDB" id="A0AAN6RPM9"/>
<dbReference type="InterPro" id="IPR021833">
    <property type="entry name" value="DUF3425"/>
</dbReference>
<comment type="caution">
    <text evidence="2">The sequence shown here is derived from an EMBL/GenBank/DDBJ whole genome shotgun (WGS) entry which is preliminary data.</text>
</comment>
<dbReference type="Pfam" id="PF11905">
    <property type="entry name" value="DUF3425"/>
    <property type="match status" value="1"/>
</dbReference>
<name>A0AAN6RPM9_9PEZI</name>
<feature type="region of interest" description="Disordered" evidence="1">
    <location>
        <begin position="1"/>
        <end position="23"/>
    </location>
</feature>
<dbReference type="PANTHER" id="PTHR37012">
    <property type="entry name" value="B-ZIP TRANSCRIPTION FACTOR (EUROFUNG)-RELATED"/>
    <property type="match status" value="1"/>
</dbReference>
<reference evidence="2" key="1">
    <citation type="journal article" date="2023" name="Mol. Phylogenet. Evol.">
        <title>Genome-scale phylogeny and comparative genomics of the fungal order Sordariales.</title>
        <authorList>
            <person name="Hensen N."/>
            <person name="Bonometti L."/>
            <person name="Westerberg I."/>
            <person name="Brannstrom I.O."/>
            <person name="Guillou S."/>
            <person name="Cros-Aarteil S."/>
            <person name="Calhoun S."/>
            <person name="Haridas S."/>
            <person name="Kuo A."/>
            <person name="Mondo S."/>
            <person name="Pangilinan J."/>
            <person name="Riley R."/>
            <person name="LaButti K."/>
            <person name="Andreopoulos B."/>
            <person name="Lipzen A."/>
            <person name="Chen C."/>
            <person name="Yan M."/>
            <person name="Daum C."/>
            <person name="Ng V."/>
            <person name="Clum A."/>
            <person name="Steindorff A."/>
            <person name="Ohm R.A."/>
            <person name="Martin F."/>
            <person name="Silar P."/>
            <person name="Natvig D.O."/>
            <person name="Lalanne C."/>
            <person name="Gautier V."/>
            <person name="Ament-Velasquez S.L."/>
            <person name="Kruys A."/>
            <person name="Hutchinson M.I."/>
            <person name="Powell A.J."/>
            <person name="Barry K."/>
            <person name="Miller A.N."/>
            <person name="Grigoriev I.V."/>
            <person name="Debuchy R."/>
            <person name="Gladieux P."/>
            <person name="Hiltunen Thoren M."/>
            <person name="Johannesson H."/>
        </authorList>
    </citation>
    <scope>NUCLEOTIDE SEQUENCE</scope>
    <source>
        <strain evidence="2">CBS 103.79</strain>
    </source>
</reference>
<sequence>MSTPSTPPAKRKRVRTASQLEQKRLADRIKHRENRHENKNRLDKMESDIAEIKFTLQALVTHLQARVPKPKLLNCQCGSQHLDRFDCVDQCNITTFYQHQIATFPTTITRSLTPGILPRNPSLPSMMLHTMDENIATFLITGFLRQYRNKGIEQLLSFYLLGYRYMRWQMSPCEETIRDVPVWMLPTDIQRSNPHSVIVDYIPWPRLRDHLCTSGDEDLARSVYFYFESTEFVWPAERPVFAQSEGGQMAPSLEFERAVGKLEHWRLGAPWSDAFPHLLHLVEP</sequence>
<evidence type="ECO:0000313" key="3">
    <source>
        <dbReference type="Proteomes" id="UP001303889"/>
    </source>
</evidence>
<proteinExistence type="predicted"/>
<dbReference type="PANTHER" id="PTHR37012:SF2">
    <property type="entry name" value="BZIP DOMAIN-CONTAINING PROTEIN-RELATED"/>
    <property type="match status" value="1"/>
</dbReference>
<protein>
    <recommendedName>
        <fullName evidence="4">BZIP transcription factor</fullName>
    </recommendedName>
</protein>
<evidence type="ECO:0000313" key="2">
    <source>
        <dbReference type="EMBL" id="KAK3897561.1"/>
    </source>
</evidence>
<accession>A0AAN6RPM9</accession>
<organism evidence="2 3">
    <name type="scientific">Staphylotrichum tortipilum</name>
    <dbReference type="NCBI Taxonomy" id="2831512"/>
    <lineage>
        <taxon>Eukaryota</taxon>
        <taxon>Fungi</taxon>
        <taxon>Dikarya</taxon>
        <taxon>Ascomycota</taxon>
        <taxon>Pezizomycotina</taxon>
        <taxon>Sordariomycetes</taxon>
        <taxon>Sordariomycetidae</taxon>
        <taxon>Sordariales</taxon>
        <taxon>Chaetomiaceae</taxon>
        <taxon>Staphylotrichum</taxon>
    </lineage>
</organism>
<evidence type="ECO:0008006" key="4">
    <source>
        <dbReference type="Google" id="ProtNLM"/>
    </source>
</evidence>
<dbReference type="Proteomes" id="UP001303889">
    <property type="component" value="Unassembled WGS sequence"/>
</dbReference>